<sequence>MINKIMLPVDILCRELHRLDNDIDRLQMLITLKSHLNNLQFNSNNLQFFFSIFNDEQYRLQAINQLIPSIHTFITSDNNLTILLELFTNNEYRLNLIETLKNCEPLKTNKEINEILHNEYRQYFHVKKIQSKQDIKNSEDQFTQIENSKDIEPIIPITTTSNVAKVLSNTSGVFEKAKQFVCRVFGGSSSSLNQELSNKRLINEVNSIIDNNQQKKFHPIDDDNNDLQFQPTSISLSTSQSYTSLITKSPPPSPITQPIIRQSSMSFHIDESSIPIQSMMVTQIHSILDNIDSVLDKIETEANSIIRRPIFDENYSSIETSNINNLNNDFSQELSNPSIQQSTDQITQTTINIVEHHLNMNDGSGDTTPTFIDLLDIIEESNSIISSESNDEIIENVH</sequence>
<name>A0A819D7A1_9BILA</name>
<dbReference type="Proteomes" id="UP000663870">
    <property type="component" value="Unassembled WGS sequence"/>
</dbReference>
<comment type="caution">
    <text evidence="8">The sequence shown here is derived from an EMBL/GenBank/DDBJ whole genome shotgun (WGS) entry which is preliminary data.</text>
</comment>
<protein>
    <submittedName>
        <fullName evidence="8">Uncharacterized protein</fullName>
    </submittedName>
</protein>
<organism evidence="8 11">
    <name type="scientific">Rotaria sordida</name>
    <dbReference type="NCBI Taxonomy" id="392033"/>
    <lineage>
        <taxon>Eukaryota</taxon>
        <taxon>Metazoa</taxon>
        <taxon>Spiralia</taxon>
        <taxon>Gnathifera</taxon>
        <taxon>Rotifera</taxon>
        <taxon>Eurotatoria</taxon>
        <taxon>Bdelloidea</taxon>
        <taxon>Philodinida</taxon>
        <taxon>Philodinidae</taxon>
        <taxon>Rotaria</taxon>
    </lineage>
</organism>
<dbReference type="EMBL" id="CAJNOH010004567">
    <property type="protein sequence ID" value="CAF1373670.1"/>
    <property type="molecule type" value="Genomic_DNA"/>
</dbReference>
<evidence type="ECO:0000313" key="5">
    <source>
        <dbReference type="EMBL" id="CAF1385054.1"/>
    </source>
</evidence>
<dbReference type="Proteomes" id="UP000663882">
    <property type="component" value="Unassembled WGS sequence"/>
</dbReference>
<dbReference type="OrthoDB" id="10013964at2759"/>
<gene>
    <name evidence="8" type="ORF">FNK824_LOCUS16805</name>
    <name evidence="9" type="ORF">JBS370_LOCUS17424</name>
    <name evidence="6" type="ORF">JXQ802_LOCUS49596</name>
    <name evidence="7" type="ORF">JXQ802_LOCUS49603</name>
    <name evidence="3" type="ORF">PYM288_LOCUS33485</name>
    <name evidence="4" type="ORF">PYM288_LOCUS33491</name>
    <name evidence="1" type="ORF">RFH988_LOCUS20362</name>
    <name evidence="5" type="ORF">SEV965_LOCUS30619</name>
    <name evidence="2" type="ORF">ZHD862_LOCUS26885</name>
</gene>
<dbReference type="AlphaFoldDB" id="A0A819D7A1"/>
<evidence type="ECO:0000313" key="1">
    <source>
        <dbReference type="EMBL" id="CAF1121268.1"/>
    </source>
</evidence>
<evidence type="ECO:0000313" key="7">
    <source>
        <dbReference type="EMBL" id="CAF1612817.1"/>
    </source>
</evidence>
<dbReference type="Proteomes" id="UP000663874">
    <property type="component" value="Unassembled WGS sequence"/>
</dbReference>
<dbReference type="Proteomes" id="UP000663889">
    <property type="component" value="Unassembled WGS sequence"/>
</dbReference>
<dbReference type="EMBL" id="CAJNOH010004564">
    <property type="protein sequence ID" value="CAF1373576.1"/>
    <property type="molecule type" value="Genomic_DNA"/>
</dbReference>
<dbReference type="Proteomes" id="UP000663836">
    <property type="component" value="Unassembled WGS sequence"/>
</dbReference>
<evidence type="ECO:0000313" key="8">
    <source>
        <dbReference type="EMBL" id="CAF3831923.1"/>
    </source>
</evidence>
<evidence type="ECO:0000313" key="4">
    <source>
        <dbReference type="EMBL" id="CAF1373670.1"/>
    </source>
</evidence>
<dbReference type="Proteomes" id="UP000663864">
    <property type="component" value="Unassembled WGS sequence"/>
</dbReference>
<dbReference type="EMBL" id="CAJOBE010002593">
    <property type="protein sequence ID" value="CAF3831923.1"/>
    <property type="molecule type" value="Genomic_DNA"/>
</dbReference>
<evidence type="ECO:0000313" key="10">
    <source>
        <dbReference type="Proteomes" id="UP000663870"/>
    </source>
</evidence>
<evidence type="ECO:0000313" key="11">
    <source>
        <dbReference type="Proteomes" id="UP000663874"/>
    </source>
</evidence>
<evidence type="ECO:0000313" key="2">
    <source>
        <dbReference type="EMBL" id="CAF1280136.1"/>
    </source>
</evidence>
<dbReference type="EMBL" id="CAJOBD010001865">
    <property type="protein sequence ID" value="CAF3837171.1"/>
    <property type="molecule type" value="Genomic_DNA"/>
</dbReference>
<dbReference type="EMBL" id="CAJNOT010002062">
    <property type="protein sequence ID" value="CAF1280136.1"/>
    <property type="molecule type" value="Genomic_DNA"/>
</dbReference>
<dbReference type="EMBL" id="CAJNOL010006003">
    <property type="protein sequence ID" value="CAF1612764.1"/>
    <property type="molecule type" value="Genomic_DNA"/>
</dbReference>
<dbReference type="EMBL" id="CAJNOO010001245">
    <property type="protein sequence ID" value="CAF1121268.1"/>
    <property type="molecule type" value="Genomic_DNA"/>
</dbReference>
<reference evidence="8" key="1">
    <citation type="submission" date="2021-02" db="EMBL/GenBank/DDBJ databases">
        <authorList>
            <person name="Nowell W R."/>
        </authorList>
    </citation>
    <scope>NUCLEOTIDE SEQUENCE</scope>
</reference>
<proteinExistence type="predicted"/>
<dbReference type="Proteomes" id="UP000663854">
    <property type="component" value="Unassembled WGS sequence"/>
</dbReference>
<dbReference type="EMBL" id="CAJNOL010006006">
    <property type="protein sequence ID" value="CAF1612817.1"/>
    <property type="molecule type" value="Genomic_DNA"/>
</dbReference>
<dbReference type="EMBL" id="CAJNOU010003337">
    <property type="protein sequence ID" value="CAF1385054.1"/>
    <property type="molecule type" value="Genomic_DNA"/>
</dbReference>
<evidence type="ECO:0000313" key="9">
    <source>
        <dbReference type="EMBL" id="CAF3837171.1"/>
    </source>
</evidence>
<evidence type="ECO:0000313" key="6">
    <source>
        <dbReference type="EMBL" id="CAF1612764.1"/>
    </source>
</evidence>
<keyword evidence="10" id="KW-1185">Reference proteome</keyword>
<evidence type="ECO:0000313" key="3">
    <source>
        <dbReference type="EMBL" id="CAF1373576.1"/>
    </source>
</evidence>
<accession>A0A819D7A1</accession>